<accession>A0A7R6PP91</accession>
<sequence>MLEKIDLVKQVEKKIKNNDYKGALGDITRCLELYPNFIVAKVLKAECLLNLNNAEEALALANEVLFSSPDNIKARKIAIEANLRVGNVEEAKSHVDFLGFLLPANHPYLDEIKKKINEQEKLSQVDNDETFEIERTELTNDKDEQPDEVIENVDQELKEEDYPVEKTKEISEDERIETDRDEDELVKDSEEKEDDFLIESQDIEEEIGDEYSSGEQVDEIKKEEVVTGVLPDQISTVTLPDKKEEPEIKTRTLALIYERQGMFEEALEILENLFDETQDIELLKDIERIKTKLKGGDKNEFVIKKIKILENWLERVKWHSSN</sequence>
<reference evidence="2 3" key="1">
    <citation type="journal article" date="2012" name="Extremophiles">
        <title>Thermotomaculum hydrothermale gen. nov., sp. nov., a novel heterotrophic thermophile within the phylum Acidobacteria from a deep-sea hydrothermal vent chimney in the Southern Okinawa Trough.</title>
        <authorList>
            <person name="Izumi H."/>
            <person name="Nunoura T."/>
            <person name="Miyazaki M."/>
            <person name="Mino S."/>
            <person name="Toki T."/>
            <person name="Takai K."/>
            <person name="Sako Y."/>
            <person name="Sawabe T."/>
            <person name="Nakagawa S."/>
        </authorList>
    </citation>
    <scope>NUCLEOTIDE SEQUENCE [LARGE SCALE GENOMIC DNA]</scope>
    <source>
        <strain evidence="2 3">AC55</strain>
    </source>
</reference>
<proteinExistence type="predicted"/>
<protein>
    <recommendedName>
        <fullName evidence="4">Tetratricopeptide repeat protein</fullName>
    </recommendedName>
</protein>
<feature type="compositionally biased region" description="Acidic residues" evidence="1">
    <location>
        <begin position="171"/>
        <end position="192"/>
    </location>
</feature>
<dbReference type="SUPFAM" id="SSF48452">
    <property type="entry name" value="TPR-like"/>
    <property type="match status" value="1"/>
</dbReference>
<organism evidence="2 3">
    <name type="scientific">Thermotomaculum hydrothermale</name>
    <dbReference type="NCBI Taxonomy" id="981385"/>
    <lineage>
        <taxon>Bacteria</taxon>
        <taxon>Pseudomonadati</taxon>
        <taxon>Acidobacteriota</taxon>
        <taxon>Holophagae</taxon>
        <taxon>Thermotomaculales</taxon>
        <taxon>Thermotomaculaceae</taxon>
        <taxon>Thermotomaculum</taxon>
    </lineage>
</organism>
<dbReference type="EMBL" id="AP017470">
    <property type="protein sequence ID" value="BBB31856.1"/>
    <property type="molecule type" value="Genomic_DNA"/>
</dbReference>
<evidence type="ECO:0000313" key="3">
    <source>
        <dbReference type="Proteomes" id="UP000595564"/>
    </source>
</evidence>
<name>A0A7R6PP91_9BACT</name>
<feature type="region of interest" description="Disordered" evidence="1">
    <location>
        <begin position="159"/>
        <end position="192"/>
    </location>
</feature>
<dbReference type="KEGG" id="thyd:TTHT_0232"/>
<dbReference type="InterPro" id="IPR011990">
    <property type="entry name" value="TPR-like_helical_dom_sf"/>
</dbReference>
<dbReference type="RefSeq" id="WP_201328190.1">
    <property type="nucleotide sequence ID" value="NZ_AP017470.1"/>
</dbReference>
<evidence type="ECO:0008006" key="4">
    <source>
        <dbReference type="Google" id="ProtNLM"/>
    </source>
</evidence>
<dbReference type="Gene3D" id="1.25.40.10">
    <property type="entry name" value="Tetratricopeptide repeat domain"/>
    <property type="match status" value="1"/>
</dbReference>
<dbReference type="Pfam" id="PF14559">
    <property type="entry name" value="TPR_19"/>
    <property type="match status" value="1"/>
</dbReference>
<evidence type="ECO:0000256" key="1">
    <source>
        <dbReference type="SAM" id="MobiDB-lite"/>
    </source>
</evidence>
<dbReference type="Proteomes" id="UP000595564">
    <property type="component" value="Chromosome"/>
</dbReference>
<gene>
    <name evidence="2" type="ORF">TTHT_0232</name>
</gene>
<feature type="compositionally biased region" description="Basic and acidic residues" evidence="1">
    <location>
        <begin position="160"/>
        <end position="170"/>
    </location>
</feature>
<keyword evidence="3" id="KW-1185">Reference proteome</keyword>
<dbReference type="AlphaFoldDB" id="A0A7R6PP91"/>
<evidence type="ECO:0000313" key="2">
    <source>
        <dbReference type="EMBL" id="BBB31856.1"/>
    </source>
</evidence>